<feature type="transmembrane region" description="Helical" evidence="1">
    <location>
        <begin position="39"/>
        <end position="66"/>
    </location>
</feature>
<sequence length="148" mass="17006">KKRIKILSIIIIGVYIYLSAGVFGAYIEGITFIPIPERLIYMNYFSSGVAQLFSLLIVPGTTIILLNIKEIDLEKSFLISRILVSISLLVILINLVFLNFAYCVWAIYYGTDIRVWGPFFGYTLFYFLIFLLSLTVLILMRVKLETKE</sequence>
<gene>
    <name evidence="2" type="ORF">S01H4_19276</name>
</gene>
<protein>
    <submittedName>
        <fullName evidence="2">Uncharacterized protein</fullName>
    </submittedName>
</protein>
<organism evidence="2">
    <name type="scientific">marine sediment metagenome</name>
    <dbReference type="NCBI Taxonomy" id="412755"/>
    <lineage>
        <taxon>unclassified sequences</taxon>
        <taxon>metagenomes</taxon>
        <taxon>ecological metagenomes</taxon>
    </lineage>
</organism>
<name>X0YHL0_9ZZZZ</name>
<evidence type="ECO:0000313" key="2">
    <source>
        <dbReference type="EMBL" id="GAG55395.1"/>
    </source>
</evidence>
<feature type="transmembrane region" description="Helical" evidence="1">
    <location>
        <begin position="7"/>
        <end position="27"/>
    </location>
</feature>
<evidence type="ECO:0000256" key="1">
    <source>
        <dbReference type="SAM" id="Phobius"/>
    </source>
</evidence>
<comment type="caution">
    <text evidence="2">The sequence shown here is derived from an EMBL/GenBank/DDBJ whole genome shotgun (WGS) entry which is preliminary data.</text>
</comment>
<dbReference type="AlphaFoldDB" id="X0YHL0"/>
<feature type="non-terminal residue" evidence="2">
    <location>
        <position position="1"/>
    </location>
</feature>
<reference evidence="2" key="1">
    <citation type="journal article" date="2014" name="Front. Microbiol.">
        <title>High frequency of phylogenetically diverse reductive dehalogenase-homologous genes in deep subseafloor sedimentary metagenomes.</title>
        <authorList>
            <person name="Kawai M."/>
            <person name="Futagami T."/>
            <person name="Toyoda A."/>
            <person name="Takaki Y."/>
            <person name="Nishi S."/>
            <person name="Hori S."/>
            <person name="Arai W."/>
            <person name="Tsubouchi T."/>
            <person name="Morono Y."/>
            <person name="Uchiyama I."/>
            <person name="Ito T."/>
            <person name="Fujiyama A."/>
            <person name="Inagaki F."/>
            <person name="Takami H."/>
        </authorList>
    </citation>
    <scope>NUCLEOTIDE SEQUENCE</scope>
    <source>
        <strain evidence="2">Expedition CK06-06</strain>
    </source>
</reference>
<feature type="transmembrane region" description="Helical" evidence="1">
    <location>
        <begin position="78"/>
        <end position="107"/>
    </location>
</feature>
<dbReference type="EMBL" id="BART01008583">
    <property type="protein sequence ID" value="GAG55395.1"/>
    <property type="molecule type" value="Genomic_DNA"/>
</dbReference>
<keyword evidence="1" id="KW-0812">Transmembrane</keyword>
<proteinExistence type="predicted"/>
<keyword evidence="1" id="KW-0472">Membrane</keyword>
<feature type="transmembrane region" description="Helical" evidence="1">
    <location>
        <begin position="119"/>
        <end position="140"/>
    </location>
</feature>
<accession>X0YHL0</accession>
<keyword evidence="1" id="KW-1133">Transmembrane helix</keyword>